<dbReference type="InterPro" id="IPR006311">
    <property type="entry name" value="TAT_signal"/>
</dbReference>
<comment type="caution">
    <text evidence="6">The sequence shown here is derived from an EMBL/GenBank/DDBJ whole genome shotgun (WGS) entry which is preliminary data.</text>
</comment>
<dbReference type="AlphaFoldDB" id="A0A6L5G4T6"/>
<dbReference type="InterPro" id="IPR050490">
    <property type="entry name" value="Bact_solute-bd_prot1"/>
</dbReference>
<dbReference type="Proteomes" id="UP000477750">
    <property type="component" value="Unassembled WGS sequence"/>
</dbReference>
<keyword evidence="7" id="KW-1185">Reference proteome</keyword>
<comment type="similarity">
    <text evidence="2">Belongs to the bacterial solute-binding protein 1 family.</text>
</comment>
<dbReference type="PANTHER" id="PTHR43649">
    <property type="entry name" value="ARABINOSE-BINDING PROTEIN-RELATED"/>
    <property type="match status" value="1"/>
</dbReference>
<dbReference type="SUPFAM" id="SSF53850">
    <property type="entry name" value="Periplasmic binding protein-like II"/>
    <property type="match status" value="1"/>
</dbReference>
<organism evidence="6 7">
    <name type="scientific">Glycomyces albidus</name>
    <dbReference type="NCBI Taxonomy" id="2656774"/>
    <lineage>
        <taxon>Bacteria</taxon>
        <taxon>Bacillati</taxon>
        <taxon>Actinomycetota</taxon>
        <taxon>Actinomycetes</taxon>
        <taxon>Glycomycetales</taxon>
        <taxon>Glycomycetaceae</taxon>
        <taxon>Glycomyces</taxon>
    </lineage>
</organism>
<dbReference type="Gene3D" id="3.40.190.10">
    <property type="entry name" value="Periplasmic binding protein-like II"/>
    <property type="match status" value="1"/>
</dbReference>
<evidence type="ECO:0000256" key="5">
    <source>
        <dbReference type="SAM" id="MobiDB-lite"/>
    </source>
</evidence>
<gene>
    <name evidence="6" type="ORF">GFD30_03465</name>
</gene>
<reference evidence="6 7" key="1">
    <citation type="submission" date="2019-10" db="EMBL/GenBank/DDBJ databases">
        <title>Glycomyces albidus sp. nov., a novel actinomycete isolated from rhizosphere soil of wheat (Triticum aestivum L.).</title>
        <authorList>
            <person name="Qian L."/>
        </authorList>
    </citation>
    <scope>NUCLEOTIDE SEQUENCE [LARGE SCALE GENOMIC DNA]</scope>
    <source>
        <strain evidence="6 7">NEAU-7082</strain>
    </source>
</reference>
<protein>
    <submittedName>
        <fullName evidence="6">Extracellular solute-binding protein</fullName>
    </submittedName>
</protein>
<dbReference type="PANTHER" id="PTHR43649:SF31">
    <property type="entry name" value="SN-GLYCEROL-3-PHOSPHATE-BINDING PERIPLASMIC PROTEIN UGPB"/>
    <property type="match status" value="1"/>
</dbReference>
<feature type="region of interest" description="Disordered" evidence="5">
    <location>
        <begin position="65"/>
        <end position="86"/>
    </location>
</feature>
<dbReference type="GO" id="GO:0030313">
    <property type="term" value="C:cell envelope"/>
    <property type="evidence" value="ECO:0007669"/>
    <property type="project" value="UniProtKB-SubCell"/>
</dbReference>
<evidence type="ECO:0000256" key="2">
    <source>
        <dbReference type="ARBA" id="ARBA00008520"/>
    </source>
</evidence>
<proteinExistence type="inferred from homology"/>
<dbReference type="PROSITE" id="PS51318">
    <property type="entry name" value="TAT"/>
    <property type="match status" value="1"/>
</dbReference>
<evidence type="ECO:0000313" key="6">
    <source>
        <dbReference type="EMBL" id="MQM24642.1"/>
    </source>
</evidence>
<evidence type="ECO:0000256" key="1">
    <source>
        <dbReference type="ARBA" id="ARBA00004196"/>
    </source>
</evidence>
<name>A0A6L5G4T6_9ACTN</name>
<dbReference type="InterPro" id="IPR006059">
    <property type="entry name" value="SBP"/>
</dbReference>
<keyword evidence="3" id="KW-0813">Transport</keyword>
<keyword evidence="4" id="KW-0732">Signal</keyword>
<evidence type="ECO:0000256" key="4">
    <source>
        <dbReference type="ARBA" id="ARBA00022729"/>
    </source>
</evidence>
<dbReference type="EMBL" id="WIAO01000003">
    <property type="protein sequence ID" value="MQM24642.1"/>
    <property type="molecule type" value="Genomic_DNA"/>
</dbReference>
<dbReference type="RefSeq" id="WP_153023842.1">
    <property type="nucleotide sequence ID" value="NZ_WIAO01000003.1"/>
</dbReference>
<evidence type="ECO:0000313" key="7">
    <source>
        <dbReference type="Proteomes" id="UP000477750"/>
    </source>
</evidence>
<dbReference type="Pfam" id="PF01547">
    <property type="entry name" value="SBP_bac_1"/>
    <property type="match status" value="1"/>
</dbReference>
<accession>A0A6L5G4T6</accession>
<evidence type="ECO:0000256" key="3">
    <source>
        <dbReference type="ARBA" id="ARBA00022448"/>
    </source>
</evidence>
<comment type="subcellular location">
    <subcellularLocation>
        <location evidence="1">Cell envelope</location>
    </subcellularLocation>
</comment>
<sequence>MKGIPMGDNRRSLFRLQRRTLFQAGAGAAAAASLAGCAALDEGPEGTAAGSDELAELLPTYTPYEGGVEPDLPGQPDGTVSPGYLSRPAEPVQAVAEPPMTTGEEITAITPLWNPAPPALPDNSYFTSVNEALGGTVVFNIADGNNYLDKITTTLASGDVPDMFQIPGWEIVNISDFGEAANELFADLSPYLAGDKAAEYPLLASYPTAAWAMGVFGGTLLGIPWERAPYTNTLFARQDILDQLGLEHPTNLDELLAIAEEVNDPSANRWAFASLDQTVQEAMGVPTLWKIEDGKLVHKFETEAFAAAIEFTRQVFDKGLVHPDYVADRNTNAKEIIGSGQAVFYEDGLGAWHEMLGTYRDVPGFNLQAVNPLAREAGGTPTIWRDDPAGMFTFIKKDLSEERIKECLRVANWCSAPFGTREWDLVWDGVEGVHFTVDAAGVPQRTELGQSEVANTYLFLSGRANANFKFQYPGLVEAQHAWETNAAPFLDDHPFQGLRVEMPSDLAAENEPMKDAHHEIYRGQREVAEWATLVESWRSKVGDSAREYYTGVAEDNDRL</sequence>